<dbReference type="SUPFAM" id="SSF56801">
    <property type="entry name" value="Acetyl-CoA synthetase-like"/>
    <property type="match status" value="1"/>
</dbReference>
<evidence type="ECO:0000259" key="8">
    <source>
        <dbReference type="Pfam" id="PF00501"/>
    </source>
</evidence>
<dbReference type="GO" id="GO:0005524">
    <property type="term" value="F:ATP binding"/>
    <property type="evidence" value="ECO:0007669"/>
    <property type="project" value="UniProtKB-KW"/>
</dbReference>
<keyword evidence="3" id="KW-0547">Nucleotide-binding</keyword>
<keyword evidence="4" id="KW-0443">Lipid metabolism</keyword>
<dbReference type="GO" id="GO:0090433">
    <property type="term" value="F:palmitoyl-CoA ligase activity"/>
    <property type="evidence" value="ECO:0007669"/>
    <property type="project" value="TreeGrafter"/>
</dbReference>
<name>A0A1V9WZC2_9ACAR</name>
<keyword evidence="4" id="KW-0276">Fatty acid metabolism</keyword>
<evidence type="ECO:0000256" key="6">
    <source>
        <dbReference type="ARBA" id="ARBA00026121"/>
    </source>
</evidence>
<keyword evidence="10" id="KW-1185">Reference proteome</keyword>
<accession>A0A1V9WZC2</accession>
<dbReference type="InterPro" id="IPR000873">
    <property type="entry name" value="AMP-dep_synth/lig_dom"/>
</dbReference>
<dbReference type="OrthoDB" id="1700726at2759"/>
<dbReference type="GO" id="GO:0005811">
    <property type="term" value="C:lipid droplet"/>
    <property type="evidence" value="ECO:0007669"/>
    <property type="project" value="TreeGrafter"/>
</dbReference>
<dbReference type="EC" id="6.2.1.3" evidence="6"/>
<keyword evidence="2 9" id="KW-0436">Ligase</keyword>
<comment type="caution">
    <text evidence="9">The sequence shown here is derived from an EMBL/GenBank/DDBJ whole genome shotgun (WGS) entry which is preliminary data.</text>
</comment>
<feature type="chain" id="PRO_5012438626" description="long-chain-fatty-acid--CoA ligase" evidence="7">
    <location>
        <begin position="19"/>
        <end position="315"/>
    </location>
</feature>
<evidence type="ECO:0000313" key="9">
    <source>
        <dbReference type="EMBL" id="OQR66599.1"/>
    </source>
</evidence>
<evidence type="ECO:0000256" key="1">
    <source>
        <dbReference type="ARBA" id="ARBA00006432"/>
    </source>
</evidence>
<dbReference type="EMBL" id="MNPL01031755">
    <property type="protein sequence ID" value="OQR66599.1"/>
    <property type="molecule type" value="Genomic_DNA"/>
</dbReference>
<dbReference type="GO" id="GO:0030182">
    <property type="term" value="P:neuron differentiation"/>
    <property type="evidence" value="ECO:0007669"/>
    <property type="project" value="TreeGrafter"/>
</dbReference>
<dbReference type="Pfam" id="PF00501">
    <property type="entry name" value="AMP-binding"/>
    <property type="match status" value="1"/>
</dbReference>
<dbReference type="GO" id="GO:0005783">
    <property type="term" value="C:endoplasmic reticulum"/>
    <property type="evidence" value="ECO:0007669"/>
    <property type="project" value="TreeGrafter"/>
</dbReference>
<evidence type="ECO:0000256" key="2">
    <source>
        <dbReference type="ARBA" id="ARBA00022598"/>
    </source>
</evidence>
<dbReference type="InParanoid" id="A0A1V9WZC2"/>
<comment type="similarity">
    <text evidence="1">Belongs to the ATP-dependent AMP-binding enzyme family.</text>
</comment>
<dbReference type="PANTHER" id="PTHR43272">
    <property type="entry name" value="LONG-CHAIN-FATTY-ACID--COA LIGASE"/>
    <property type="match status" value="1"/>
</dbReference>
<reference evidence="9 10" key="1">
    <citation type="journal article" date="2017" name="Gigascience">
        <title>Draft genome of the honey bee ectoparasitic mite, Tropilaelaps mercedesae, is shaped by the parasitic life history.</title>
        <authorList>
            <person name="Dong X."/>
            <person name="Armstrong S.D."/>
            <person name="Xia D."/>
            <person name="Makepeace B.L."/>
            <person name="Darby A.C."/>
            <person name="Kadowaki T."/>
        </authorList>
    </citation>
    <scope>NUCLEOTIDE SEQUENCE [LARGE SCALE GENOMIC DNA]</scope>
    <source>
        <strain evidence="9">Wuxi-XJTLU</strain>
    </source>
</reference>
<keyword evidence="7" id="KW-0732">Signal</keyword>
<dbReference type="Gene3D" id="3.40.50.12780">
    <property type="entry name" value="N-terminal domain of ligase-like"/>
    <property type="match status" value="1"/>
</dbReference>
<dbReference type="PANTHER" id="PTHR43272:SF83">
    <property type="entry name" value="ACYL-COA SYNTHETASE LONG-CHAIN, ISOFORM J"/>
    <property type="match status" value="1"/>
</dbReference>
<keyword evidence="5" id="KW-0067">ATP-binding</keyword>
<evidence type="ECO:0000313" key="10">
    <source>
        <dbReference type="Proteomes" id="UP000192247"/>
    </source>
</evidence>
<dbReference type="Proteomes" id="UP000192247">
    <property type="component" value="Unassembled WGS sequence"/>
</dbReference>
<dbReference type="InterPro" id="IPR042099">
    <property type="entry name" value="ANL_N_sf"/>
</dbReference>
<feature type="signal peptide" evidence="7">
    <location>
        <begin position="1"/>
        <end position="18"/>
    </location>
</feature>
<evidence type="ECO:0000256" key="4">
    <source>
        <dbReference type="ARBA" id="ARBA00022832"/>
    </source>
</evidence>
<dbReference type="AlphaFoldDB" id="A0A1V9WZC2"/>
<dbReference type="GO" id="GO:0035336">
    <property type="term" value="P:long-chain fatty-acyl-CoA metabolic process"/>
    <property type="evidence" value="ECO:0007669"/>
    <property type="project" value="TreeGrafter"/>
</dbReference>
<sequence>MYASFVCATVRWFYWCLATPKDATVYDKDVFDKIRTVVGGRVRMVATGSAPLSPETHDFIRAALGCHVIQGYGLTETCAAATCMEFTDNTTGGVGAPVSGAYIRLADWTQGHYLVKENKGEIILGGDMVARGYFKNPQLTEECFFEEGGIRWFRTGDIGEVTPLGSFKIIDRKKDLVKLQHGEYVSLGKIETELKTNQFVEHICVCGSAFQTYLVALVQVCEKNLKILAREADKNPQRKIRELCADRDITKTLLANLQMQLRKRGFQRIEIPQKLTLCPDEWTPASELVTAAFKLRRKQIEERYKAEIDHMYSSN</sequence>
<dbReference type="GO" id="GO:0005886">
    <property type="term" value="C:plasma membrane"/>
    <property type="evidence" value="ECO:0007669"/>
    <property type="project" value="TreeGrafter"/>
</dbReference>
<evidence type="ECO:0000256" key="3">
    <source>
        <dbReference type="ARBA" id="ARBA00022741"/>
    </source>
</evidence>
<evidence type="ECO:0000256" key="5">
    <source>
        <dbReference type="ARBA" id="ARBA00022840"/>
    </source>
</evidence>
<protein>
    <recommendedName>
        <fullName evidence="6">long-chain-fatty-acid--CoA ligase</fullName>
        <ecNumber evidence="6">6.2.1.3</ecNumber>
    </recommendedName>
</protein>
<feature type="domain" description="AMP-dependent synthetase/ligase" evidence="8">
    <location>
        <begin position="5"/>
        <end position="134"/>
    </location>
</feature>
<proteinExistence type="inferred from homology"/>
<organism evidence="9 10">
    <name type="scientific">Tropilaelaps mercedesae</name>
    <dbReference type="NCBI Taxonomy" id="418985"/>
    <lineage>
        <taxon>Eukaryota</taxon>
        <taxon>Metazoa</taxon>
        <taxon>Ecdysozoa</taxon>
        <taxon>Arthropoda</taxon>
        <taxon>Chelicerata</taxon>
        <taxon>Arachnida</taxon>
        <taxon>Acari</taxon>
        <taxon>Parasitiformes</taxon>
        <taxon>Mesostigmata</taxon>
        <taxon>Gamasina</taxon>
        <taxon>Dermanyssoidea</taxon>
        <taxon>Laelapidae</taxon>
        <taxon>Tropilaelaps</taxon>
    </lineage>
</organism>
<dbReference type="STRING" id="418985.A0A1V9WZC2"/>
<gene>
    <name evidence="9" type="ORF">BIW11_14043</name>
</gene>
<evidence type="ECO:0000256" key="7">
    <source>
        <dbReference type="SAM" id="SignalP"/>
    </source>
</evidence>